<proteinExistence type="predicted"/>
<accession>A0A0R3TEF3</accession>
<evidence type="ECO:0000313" key="3">
    <source>
        <dbReference type="Proteomes" id="UP000278807"/>
    </source>
</evidence>
<sequence>MSRVTSRCQQATPLEFYIWVAQHFLAGKFKFPTSQEIILYLHCRANSRSQRSALVCLLINVSLALANFLYLFSIEREGRLISTEFISDPLVFAEFRSDATRVKTSN</sequence>
<keyword evidence="1" id="KW-0812">Transmembrane</keyword>
<name>A0A0R3TEF3_RODNA</name>
<organism evidence="4">
    <name type="scientific">Rodentolepis nana</name>
    <name type="common">Dwarf tapeworm</name>
    <name type="synonym">Hymenolepis nana</name>
    <dbReference type="NCBI Taxonomy" id="102285"/>
    <lineage>
        <taxon>Eukaryota</taxon>
        <taxon>Metazoa</taxon>
        <taxon>Spiralia</taxon>
        <taxon>Lophotrochozoa</taxon>
        <taxon>Platyhelminthes</taxon>
        <taxon>Cestoda</taxon>
        <taxon>Eucestoda</taxon>
        <taxon>Cyclophyllidea</taxon>
        <taxon>Hymenolepididae</taxon>
        <taxon>Rodentolepis</taxon>
    </lineage>
</organism>
<dbReference type="WBParaSite" id="HNAJ_0000544201-mRNA-1">
    <property type="protein sequence ID" value="HNAJ_0000544201-mRNA-1"/>
    <property type="gene ID" value="HNAJ_0000544201"/>
</dbReference>
<reference evidence="4" key="1">
    <citation type="submission" date="2017-02" db="UniProtKB">
        <authorList>
            <consortium name="WormBaseParasite"/>
        </authorList>
    </citation>
    <scope>IDENTIFICATION</scope>
</reference>
<reference evidence="2 3" key="2">
    <citation type="submission" date="2018-11" db="EMBL/GenBank/DDBJ databases">
        <authorList>
            <consortium name="Pathogen Informatics"/>
        </authorList>
    </citation>
    <scope>NUCLEOTIDE SEQUENCE [LARGE SCALE GENOMIC DNA]</scope>
</reference>
<evidence type="ECO:0000313" key="4">
    <source>
        <dbReference type="WBParaSite" id="HNAJ_0000544201-mRNA-1"/>
    </source>
</evidence>
<keyword evidence="1" id="KW-0472">Membrane</keyword>
<dbReference type="AlphaFoldDB" id="A0A0R3TEF3"/>
<dbReference type="Proteomes" id="UP000278807">
    <property type="component" value="Unassembled WGS sequence"/>
</dbReference>
<keyword evidence="1" id="KW-1133">Transmembrane helix</keyword>
<feature type="transmembrane region" description="Helical" evidence="1">
    <location>
        <begin position="53"/>
        <end position="72"/>
    </location>
</feature>
<keyword evidence="3" id="KW-1185">Reference proteome</keyword>
<evidence type="ECO:0000313" key="2">
    <source>
        <dbReference type="EMBL" id="VDO01300.1"/>
    </source>
</evidence>
<evidence type="ECO:0000256" key="1">
    <source>
        <dbReference type="SAM" id="Phobius"/>
    </source>
</evidence>
<dbReference type="EMBL" id="UZAE01004654">
    <property type="protein sequence ID" value="VDO01300.1"/>
    <property type="molecule type" value="Genomic_DNA"/>
</dbReference>
<gene>
    <name evidence="2" type="ORF">HNAJ_LOCUS5440</name>
</gene>
<protein>
    <submittedName>
        <fullName evidence="2 4">Uncharacterized protein</fullName>
    </submittedName>
</protein>